<dbReference type="EMBL" id="JAXBLV010000006">
    <property type="protein sequence ID" value="MDY3557910.1"/>
    <property type="molecule type" value="Genomic_DNA"/>
</dbReference>
<dbReference type="InterPro" id="IPR028994">
    <property type="entry name" value="Integrin_alpha_N"/>
</dbReference>
<dbReference type="Proteomes" id="UP001272242">
    <property type="component" value="Unassembled WGS sequence"/>
</dbReference>
<comment type="caution">
    <text evidence="7">The sequence shown here is derived from an EMBL/GenBank/DDBJ whole genome shotgun (WGS) entry which is preliminary data.</text>
</comment>
<dbReference type="RefSeq" id="WP_320684908.1">
    <property type="nucleotide sequence ID" value="NZ_JAXBLV010000006.1"/>
</dbReference>
<dbReference type="InterPro" id="IPR024079">
    <property type="entry name" value="MetalloPept_cat_dom_sf"/>
</dbReference>
<evidence type="ECO:0000256" key="4">
    <source>
        <dbReference type="ARBA" id="ARBA00022801"/>
    </source>
</evidence>
<dbReference type="InterPro" id="IPR001818">
    <property type="entry name" value="Pept_M10_metallopeptidase"/>
</dbReference>
<dbReference type="Pfam" id="PF00413">
    <property type="entry name" value="Peptidase_M10"/>
    <property type="match status" value="1"/>
</dbReference>
<evidence type="ECO:0000256" key="2">
    <source>
        <dbReference type="ARBA" id="ARBA00022723"/>
    </source>
</evidence>
<dbReference type="Pfam" id="PF13517">
    <property type="entry name" value="FG-GAP_3"/>
    <property type="match status" value="2"/>
</dbReference>
<dbReference type="PANTHER" id="PTHR13412">
    <property type="entry name" value="T-CELL IMMUNOMODULATORY PROTEIN HOMOLOG"/>
    <property type="match status" value="1"/>
</dbReference>
<gene>
    <name evidence="7" type="ORF">R5W23_006010</name>
</gene>
<keyword evidence="4" id="KW-0378">Hydrolase</keyword>
<keyword evidence="8" id="KW-1185">Reference proteome</keyword>
<dbReference type="SUPFAM" id="SSF55486">
    <property type="entry name" value="Metalloproteases ('zincins'), catalytic domain"/>
    <property type="match status" value="2"/>
</dbReference>
<name>A0ABU5ETY0_9BACT</name>
<evidence type="ECO:0000256" key="1">
    <source>
        <dbReference type="ARBA" id="ARBA00022670"/>
    </source>
</evidence>
<dbReference type="InterPro" id="IPR013517">
    <property type="entry name" value="FG-GAP"/>
</dbReference>
<dbReference type="Gene3D" id="2.130.10.130">
    <property type="entry name" value="Integrin alpha, N-terminal"/>
    <property type="match status" value="1"/>
</dbReference>
<dbReference type="InterPro" id="IPR024881">
    <property type="entry name" value="Tip"/>
</dbReference>
<protein>
    <submittedName>
        <fullName evidence="7">FG-GAP-like repeat-containing protein</fullName>
    </submittedName>
</protein>
<dbReference type="SUPFAM" id="SSF69318">
    <property type="entry name" value="Integrin alpha N-terminal domain"/>
    <property type="match status" value="1"/>
</dbReference>
<evidence type="ECO:0000313" key="8">
    <source>
        <dbReference type="Proteomes" id="UP001272242"/>
    </source>
</evidence>
<organism evidence="7 8">
    <name type="scientific">Gemmata algarum</name>
    <dbReference type="NCBI Taxonomy" id="2975278"/>
    <lineage>
        <taxon>Bacteria</taxon>
        <taxon>Pseudomonadati</taxon>
        <taxon>Planctomycetota</taxon>
        <taxon>Planctomycetia</taxon>
        <taxon>Gemmatales</taxon>
        <taxon>Gemmataceae</taxon>
        <taxon>Gemmata</taxon>
    </lineage>
</organism>
<sequence>MMPRGPVLRLETLERRDVPAITIQIDYTYDTAFFSNRPDARAAVERAANELGSALTATLGAITPTLGNTWTATMFNPSGAGELSLPNLSVGANTLKVFVGGKTMSNNEQGVGGPGGYSVSGSNSWISAVQTRGHAGFAPWGGSLSFDSTADWSFSSSANGIGTNKIDFYSVALHELGHMLGIGTAPQWNSLVRNGTFTGTTAQALYGGPVPLTGDATHWADGVTIGGQPVALDPIMPRGTRVAWSTLDTAALRDLGWFTVDSGPTTPVTTVPLGNQKSVAFTGGANGTVSLFTASNGVLVDTGTRLTPFVGYAGAVRVASGDFNGDGVTDYAFTTGAGPQAVVQIVNGRDGSLLVGQRVVFPGFRGGLFLAAADIDRDGADDLVISADAGAGPHIQTFRVVGGDLVLQSSFFAFDNPAYRGGARVAAGDINNDGYADVVVTTGGAAEGRVAVYSGASLRNGVETRLVPDFIPFKGLWAGLNAAVGDMNGDGYAELAVTPDRGAPAHVLIWSGYTLARNSSTQASALPVIASFYGLPPSDHSGGRLALRDTNGDGRSELFVASGNPQNSIAATYTYEMAIAGGQGATPATPFNTLVTYDGVYAGLHTTDDVTETVTVAPVDRKKCTCPACSALAHLIATATGAEALVGTIPV</sequence>
<keyword evidence="1" id="KW-0645">Protease</keyword>
<dbReference type="Gene3D" id="3.40.390.10">
    <property type="entry name" value="Collagenase (Catalytic Domain)"/>
    <property type="match status" value="1"/>
</dbReference>
<accession>A0ABU5ETY0</accession>
<keyword evidence="3" id="KW-0732">Signal</keyword>
<feature type="domain" description="Peptidase M10 metallopeptidase" evidence="6">
    <location>
        <begin position="133"/>
        <end position="191"/>
    </location>
</feature>
<keyword evidence="2" id="KW-0479">Metal-binding</keyword>
<evidence type="ECO:0000313" key="7">
    <source>
        <dbReference type="EMBL" id="MDY3557910.1"/>
    </source>
</evidence>
<evidence type="ECO:0000256" key="5">
    <source>
        <dbReference type="ARBA" id="ARBA00022833"/>
    </source>
</evidence>
<proteinExistence type="predicted"/>
<reference evidence="8" key="1">
    <citation type="journal article" date="2023" name="Mar. Drugs">
        <title>Gemmata algarum, a Novel Planctomycete Isolated from an Algal Mat, Displays Antimicrobial Activity.</title>
        <authorList>
            <person name="Kumar G."/>
            <person name="Kallscheuer N."/>
            <person name="Kashif M."/>
            <person name="Ahamad S."/>
            <person name="Jagadeeshwari U."/>
            <person name="Pannikurungottu S."/>
            <person name="Haufschild T."/>
            <person name="Kabuu M."/>
            <person name="Sasikala C."/>
            <person name="Jogler C."/>
            <person name="Ramana C."/>
        </authorList>
    </citation>
    <scope>NUCLEOTIDE SEQUENCE [LARGE SCALE GENOMIC DNA]</scope>
    <source>
        <strain evidence="8">JC673</strain>
    </source>
</reference>
<evidence type="ECO:0000259" key="6">
    <source>
        <dbReference type="Pfam" id="PF00413"/>
    </source>
</evidence>
<keyword evidence="5" id="KW-0862">Zinc</keyword>
<evidence type="ECO:0000256" key="3">
    <source>
        <dbReference type="ARBA" id="ARBA00022729"/>
    </source>
</evidence>
<dbReference type="PANTHER" id="PTHR13412:SF0">
    <property type="entry name" value="T-CELL IMMUNOMODULATORY PROTEIN"/>
    <property type="match status" value="1"/>
</dbReference>